<dbReference type="SUPFAM" id="SSF46689">
    <property type="entry name" value="Homeodomain-like"/>
    <property type="match status" value="1"/>
</dbReference>
<evidence type="ECO:0000256" key="1">
    <source>
        <dbReference type="ARBA" id="ARBA00006754"/>
    </source>
</evidence>
<dbReference type="InterPro" id="IPR025736">
    <property type="entry name" value="PucR_C-HTH_dom"/>
</dbReference>
<comment type="caution">
    <text evidence="5">The sequence shown here is derived from an EMBL/GenBank/DDBJ whole genome shotgun (WGS) entry which is preliminary data.</text>
</comment>
<comment type="similarity">
    <text evidence="1">Belongs to the CdaR family.</text>
</comment>
<dbReference type="EMBL" id="JAIWJX010000002">
    <property type="protein sequence ID" value="MCK6256274.1"/>
    <property type="molecule type" value="Genomic_DNA"/>
</dbReference>
<organism evidence="5 6">
    <name type="scientific">Fictibacillus marinisediminis</name>
    <dbReference type="NCBI Taxonomy" id="2878389"/>
    <lineage>
        <taxon>Bacteria</taxon>
        <taxon>Bacillati</taxon>
        <taxon>Bacillota</taxon>
        <taxon>Bacilli</taxon>
        <taxon>Bacillales</taxon>
        <taxon>Fictibacillaceae</taxon>
        <taxon>Fictibacillus</taxon>
    </lineage>
</organism>
<evidence type="ECO:0000313" key="5">
    <source>
        <dbReference type="EMBL" id="MCK6256274.1"/>
    </source>
</evidence>
<accession>A0A9X1XER2</accession>
<dbReference type="AlphaFoldDB" id="A0A9X1XER2"/>
<dbReference type="Pfam" id="PF07905">
    <property type="entry name" value="PucR"/>
    <property type="match status" value="1"/>
</dbReference>
<proteinExistence type="inferred from homology"/>
<dbReference type="InterPro" id="IPR041522">
    <property type="entry name" value="CdaR_GGDEF"/>
</dbReference>
<protein>
    <submittedName>
        <fullName evidence="5">PucR family transcriptional regulator ligand-binding domain-containing protein</fullName>
    </submittedName>
</protein>
<gene>
    <name evidence="5" type="ORF">LCY76_06655</name>
</gene>
<dbReference type="InterPro" id="IPR012914">
    <property type="entry name" value="PucR_dom"/>
</dbReference>
<keyword evidence="6" id="KW-1185">Reference proteome</keyword>
<evidence type="ECO:0000259" key="4">
    <source>
        <dbReference type="Pfam" id="PF17853"/>
    </source>
</evidence>
<feature type="domain" description="CdaR GGDEF-like" evidence="4">
    <location>
        <begin position="302"/>
        <end position="443"/>
    </location>
</feature>
<dbReference type="Gene3D" id="1.10.10.2840">
    <property type="entry name" value="PucR C-terminal helix-turn-helix domain"/>
    <property type="match status" value="1"/>
</dbReference>
<evidence type="ECO:0000259" key="3">
    <source>
        <dbReference type="Pfam" id="PF13556"/>
    </source>
</evidence>
<reference evidence="5" key="1">
    <citation type="submission" date="2021-09" db="EMBL/GenBank/DDBJ databases">
        <title>Genome analysis of Fictibacillus sp. KIGAM418 isolated from marine sediment.</title>
        <authorList>
            <person name="Seo M.-J."/>
            <person name="Cho E.-S."/>
            <person name="Hwang C.Y."/>
        </authorList>
    </citation>
    <scope>NUCLEOTIDE SEQUENCE</scope>
    <source>
        <strain evidence="5">KIGAM418</strain>
    </source>
</reference>
<dbReference type="Proteomes" id="UP001139011">
    <property type="component" value="Unassembled WGS sequence"/>
</dbReference>
<feature type="domain" description="PucR C-terminal helix-turn-helix" evidence="3">
    <location>
        <begin position="496"/>
        <end position="553"/>
    </location>
</feature>
<dbReference type="Pfam" id="PF17853">
    <property type="entry name" value="GGDEF_2"/>
    <property type="match status" value="1"/>
</dbReference>
<sequence>MRFAVGDILNFKIMKNARVRTGGNILNERYVQWISAIEMPVENFVRKNEVVLSTAIGCGHDILLFKKFVEDIIQSEASALIIALGRYIYDVPKEVMELAEKHNFIIIEIPWEIRFATIIEDVLRELNDRQFKDREKSEKVQQELLKLILKETSLNEISGYIQKHIGCPLVITDRAGIIQDRAEACKPGARWKYYDMKDCISTEKTPAVLPQDPMFQKFHLIERKGESILQLPILKASGDIQGYLFVLPPNDLVIEEFLNQYRVNVLEHSATTIALWLSRQNAIEEAEMRLRSDFVLELAKGEFSSREQAESRAKLLGFNIKLPYVCIAGYPENLALLFKKRKQHYASYEHWLDSMIRYIEEEIYYAAQSLKKEVMMTYQGEKLILFVEITSNENPAHHFLDLVERRLRNLLPDVIISWGIGGHQEEVTAFKKGFDQAKTALQIGRNKKGAGHRVLYENTKVDRVLLTLAQNKEMKEIIVSAIEPLIQYDQQRTMDLIGTFTAYNECHGNVSQTARLLNLHRQSLLYRLRKIETLTGLSLIDTDDLFLLDLSIKTWKLGLTEARYPINS</sequence>
<evidence type="ECO:0000259" key="2">
    <source>
        <dbReference type="Pfam" id="PF07905"/>
    </source>
</evidence>
<feature type="domain" description="Purine catabolism PurC-like" evidence="2">
    <location>
        <begin position="7"/>
        <end position="126"/>
    </location>
</feature>
<dbReference type="PANTHER" id="PTHR33744">
    <property type="entry name" value="CARBOHYDRATE DIACID REGULATOR"/>
    <property type="match status" value="1"/>
</dbReference>
<dbReference type="PANTHER" id="PTHR33744:SF1">
    <property type="entry name" value="DNA-BINDING TRANSCRIPTIONAL ACTIVATOR ADER"/>
    <property type="match status" value="1"/>
</dbReference>
<dbReference type="InterPro" id="IPR051448">
    <property type="entry name" value="CdaR-like_regulators"/>
</dbReference>
<dbReference type="Pfam" id="PF13556">
    <property type="entry name" value="HTH_30"/>
    <property type="match status" value="1"/>
</dbReference>
<dbReference type="RefSeq" id="WP_248251972.1">
    <property type="nucleotide sequence ID" value="NZ_JAIWJX010000002.1"/>
</dbReference>
<evidence type="ECO:0000313" key="6">
    <source>
        <dbReference type="Proteomes" id="UP001139011"/>
    </source>
</evidence>
<dbReference type="InterPro" id="IPR009057">
    <property type="entry name" value="Homeodomain-like_sf"/>
</dbReference>
<dbReference type="InterPro" id="IPR042070">
    <property type="entry name" value="PucR_C-HTH_sf"/>
</dbReference>
<name>A0A9X1XER2_9BACL</name>